<feature type="domain" description="TonB-dependent receptor-like beta-barrel" evidence="6">
    <location>
        <begin position="392"/>
        <end position="882"/>
    </location>
</feature>
<dbReference type="PANTHER" id="PTHR40980">
    <property type="entry name" value="PLUG DOMAIN-CONTAINING PROTEIN"/>
    <property type="match status" value="1"/>
</dbReference>
<dbReference type="InterPro" id="IPR036942">
    <property type="entry name" value="Beta-barrel_TonB_sf"/>
</dbReference>
<keyword evidence="2 4" id="KW-0472">Membrane</keyword>
<feature type="chain" id="PRO_5015715637" evidence="5">
    <location>
        <begin position="19"/>
        <end position="923"/>
    </location>
</feature>
<dbReference type="InterPro" id="IPR000531">
    <property type="entry name" value="Beta-barrel_TonB"/>
</dbReference>
<dbReference type="Gene3D" id="2.40.170.20">
    <property type="entry name" value="TonB-dependent receptor, beta-barrel domain"/>
    <property type="match status" value="1"/>
</dbReference>
<dbReference type="PANTHER" id="PTHR40980:SF5">
    <property type="entry name" value="TONB-DEPENDENT RECEPTOR"/>
    <property type="match status" value="1"/>
</dbReference>
<dbReference type="Pfam" id="PF07715">
    <property type="entry name" value="Plug"/>
    <property type="match status" value="1"/>
</dbReference>
<comment type="subcellular location">
    <subcellularLocation>
        <location evidence="1 4">Cell outer membrane</location>
    </subcellularLocation>
</comment>
<dbReference type="AlphaFoldDB" id="A0A2S1QUJ9"/>
<reference evidence="8 9" key="1">
    <citation type="submission" date="2018-04" db="EMBL/GenBank/DDBJ databases">
        <title>Genome sequencing of Flavobacterium sp. HYN0059.</title>
        <authorList>
            <person name="Yi H."/>
            <person name="Baek C."/>
        </authorList>
    </citation>
    <scope>NUCLEOTIDE SEQUENCE [LARGE SCALE GENOMIC DNA]</scope>
    <source>
        <strain evidence="8 9">HYN0059</strain>
    </source>
</reference>
<dbReference type="Gene3D" id="2.60.40.1120">
    <property type="entry name" value="Carboxypeptidase-like, regulatory domain"/>
    <property type="match status" value="1"/>
</dbReference>
<evidence type="ECO:0000256" key="2">
    <source>
        <dbReference type="ARBA" id="ARBA00023136"/>
    </source>
</evidence>
<dbReference type="Gene3D" id="2.170.130.10">
    <property type="entry name" value="TonB-dependent receptor, plug domain"/>
    <property type="match status" value="1"/>
</dbReference>
<evidence type="ECO:0000256" key="4">
    <source>
        <dbReference type="RuleBase" id="RU003357"/>
    </source>
</evidence>
<dbReference type="InterPro" id="IPR008969">
    <property type="entry name" value="CarboxyPept-like_regulatory"/>
</dbReference>
<evidence type="ECO:0000313" key="8">
    <source>
        <dbReference type="EMBL" id="AWH84053.1"/>
    </source>
</evidence>
<dbReference type="SUPFAM" id="SSF56935">
    <property type="entry name" value="Porins"/>
    <property type="match status" value="1"/>
</dbReference>
<dbReference type="RefSeq" id="WP_108776763.1">
    <property type="nucleotide sequence ID" value="NZ_CP029186.1"/>
</dbReference>
<dbReference type="OrthoDB" id="9768470at2"/>
<name>A0A2S1QUJ9_9FLAO</name>
<keyword evidence="8" id="KW-0675">Receptor</keyword>
<evidence type="ECO:0000259" key="7">
    <source>
        <dbReference type="Pfam" id="PF07715"/>
    </source>
</evidence>
<evidence type="ECO:0000256" key="5">
    <source>
        <dbReference type="SAM" id="SignalP"/>
    </source>
</evidence>
<protein>
    <submittedName>
        <fullName evidence="8">TonB-dependent receptor</fullName>
    </submittedName>
</protein>
<feature type="signal peptide" evidence="5">
    <location>
        <begin position="1"/>
        <end position="18"/>
    </location>
</feature>
<dbReference type="Proteomes" id="UP000244929">
    <property type="component" value="Chromosome"/>
</dbReference>
<gene>
    <name evidence="8" type="ORF">HYN59_02520</name>
</gene>
<dbReference type="KEGG" id="falb:HYN59_02520"/>
<sequence>MKFKFLLIALFTFFAGLAQENATIKGTVTDRDMNNETLPFATVMVKGTKILATTDENGSYTLTVPAGTHTIVFSFLGYLDASVQVTVAAGETKTVDQQLHSDSVQLNDVIIEKVVNREKESTLLVEQQKAIEMKQAIGAQELTRKGVNDAAAAVIKTTGVSKQEGVNSVFVRGLGDRYNSTTLNGLPLPSENPLYKNISLDFFQSNIIKNININKTFSANLSGDNSGANIDITSKELESKALLSVQGGASINTSAISADNFQVADGAYSYFGFLKNGKDVPITDLNQYTFKSNFKTNTISSPVNTNFNITGGGKINVGEGNNTISFFGVASNITDYAYKKGFVGVATNTGDYQQRMNMDRYDYKTTQSLLGNVKFKHDKGSVSLNSLLIHNNNQFVGNYLGYNKDINDALGTDIAEQSLITRQQNNNNNLITNQLLGDYKFSDKISANAGVVYSTMRGSEPDRKTNTYAMTETGHYILGTNSYADNNRFFSTLDENDLGATAEVNYSVNPEANSPMIITLGGNYRKTDRTFNFTEFDYKQNGLTVDPNNPDLVLNQENFNSGAFSLITLRGGTNINPMYYIGNRKIGAGYAQFLYPVNEKLTIQVGLRDEQVKQTIIWDTNITSTVTDLTTPPSLIDKNYILPSANLKYSFNEKNALRFAASKTYTMPQFKEMANFLYTDVNFNERGNPYLKPSTVYNADIKYDYYLSQKEIISIGGFYKYIQDPILRMIMNTPGLDYSYVNTNKAYVAGAEIEARKTLYSVESDIRNKDLSFGLNASYLYSEQTQEDVTTGAVSASFTNRKGKMQGASPLLVNADLSYNTSTENTSLLSTLVFNYFYDKVYSVGTTGRENLVEKSVPTLDFINRFELKKTKMTISLGARNILNPKYRLTQEATSNVTGQTSDVLISSYRKGAVIMAGLSWQL</sequence>
<organism evidence="8 9">
    <name type="scientific">Flavobacterium album</name>
    <dbReference type="NCBI Taxonomy" id="2175091"/>
    <lineage>
        <taxon>Bacteria</taxon>
        <taxon>Pseudomonadati</taxon>
        <taxon>Bacteroidota</taxon>
        <taxon>Flavobacteriia</taxon>
        <taxon>Flavobacteriales</taxon>
        <taxon>Flavobacteriaceae</taxon>
        <taxon>Flavobacterium</taxon>
    </lineage>
</organism>
<dbReference type="EMBL" id="CP029186">
    <property type="protein sequence ID" value="AWH84053.1"/>
    <property type="molecule type" value="Genomic_DNA"/>
</dbReference>
<evidence type="ECO:0000256" key="1">
    <source>
        <dbReference type="ARBA" id="ARBA00004442"/>
    </source>
</evidence>
<feature type="domain" description="TonB-dependent receptor plug" evidence="7">
    <location>
        <begin position="132"/>
        <end position="226"/>
    </location>
</feature>
<evidence type="ECO:0000256" key="3">
    <source>
        <dbReference type="ARBA" id="ARBA00023237"/>
    </source>
</evidence>
<evidence type="ECO:0000313" key="9">
    <source>
        <dbReference type="Proteomes" id="UP000244929"/>
    </source>
</evidence>
<proteinExistence type="inferred from homology"/>
<dbReference type="SUPFAM" id="SSF49464">
    <property type="entry name" value="Carboxypeptidase regulatory domain-like"/>
    <property type="match status" value="1"/>
</dbReference>
<keyword evidence="3" id="KW-0998">Cell outer membrane</keyword>
<dbReference type="InterPro" id="IPR012910">
    <property type="entry name" value="Plug_dom"/>
</dbReference>
<keyword evidence="9" id="KW-1185">Reference proteome</keyword>
<keyword evidence="4" id="KW-0798">TonB box</keyword>
<dbReference type="GO" id="GO:0009279">
    <property type="term" value="C:cell outer membrane"/>
    <property type="evidence" value="ECO:0007669"/>
    <property type="project" value="UniProtKB-SubCell"/>
</dbReference>
<keyword evidence="5" id="KW-0732">Signal</keyword>
<dbReference type="InterPro" id="IPR037066">
    <property type="entry name" value="Plug_dom_sf"/>
</dbReference>
<dbReference type="Pfam" id="PF13715">
    <property type="entry name" value="CarbopepD_reg_2"/>
    <property type="match status" value="1"/>
</dbReference>
<dbReference type="Pfam" id="PF00593">
    <property type="entry name" value="TonB_dep_Rec_b-barrel"/>
    <property type="match status" value="1"/>
</dbReference>
<comment type="similarity">
    <text evidence="4">Belongs to the TonB-dependent receptor family.</text>
</comment>
<evidence type="ECO:0000259" key="6">
    <source>
        <dbReference type="Pfam" id="PF00593"/>
    </source>
</evidence>
<accession>A0A2S1QUJ9</accession>